<reference evidence="1" key="1">
    <citation type="submission" date="2015-07" db="EMBL/GenBank/DDBJ databases">
        <title>MeaNS - Measles Nucleotide Surveillance Program.</title>
        <authorList>
            <person name="Tran T."/>
            <person name="Druce J."/>
        </authorList>
    </citation>
    <scope>NUCLEOTIDE SEQUENCE</scope>
    <source>
        <strain evidence="1">UCB-OBI-ISO-001</strain>
        <tissue evidence="1">Gonad</tissue>
    </source>
</reference>
<organism evidence="1">
    <name type="scientific">Octopus bimaculoides</name>
    <name type="common">California two-spotted octopus</name>
    <dbReference type="NCBI Taxonomy" id="37653"/>
    <lineage>
        <taxon>Eukaryota</taxon>
        <taxon>Metazoa</taxon>
        <taxon>Spiralia</taxon>
        <taxon>Lophotrochozoa</taxon>
        <taxon>Mollusca</taxon>
        <taxon>Cephalopoda</taxon>
        <taxon>Coleoidea</taxon>
        <taxon>Octopodiformes</taxon>
        <taxon>Octopoda</taxon>
        <taxon>Incirrata</taxon>
        <taxon>Octopodidae</taxon>
        <taxon>Octopus</taxon>
    </lineage>
</organism>
<evidence type="ECO:0000313" key="1">
    <source>
        <dbReference type="EMBL" id="KOF67440.1"/>
    </source>
</evidence>
<name>A0A0L8FSM4_OCTBM</name>
<protein>
    <submittedName>
        <fullName evidence="1">Uncharacterized protein</fullName>
    </submittedName>
</protein>
<accession>A0A0L8FSM4</accession>
<gene>
    <name evidence="1" type="ORF">OCBIM_22009659mg</name>
</gene>
<sequence length="99" mass="11272">MKISITGGIPVHQTTSSFLIVSQLSYYICMYFEHYRLSRFQLHTAGKKALHLLNAMETGLRARSQGFSRHIALIFLRVITVSRGYNKSALAISSHFLRI</sequence>
<proteinExistence type="predicted"/>
<dbReference type="AlphaFoldDB" id="A0A0L8FSM4"/>
<dbReference type="EMBL" id="KQ427059">
    <property type="protein sequence ID" value="KOF67440.1"/>
    <property type="molecule type" value="Genomic_DNA"/>
</dbReference>